<dbReference type="InterPro" id="IPR041289">
    <property type="entry name" value="Bact_RF_family3"/>
</dbReference>
<name>A0ABT0I1L9_9LACO</name>
<dbReference type="Proteomes" id="UP001522905">
    <property type="component" value="Unassembled WGS sequence"/>
</dbReference>
<proteinExistence type="predicted"/>
<keyword evidence="2" id="KW-1185">Reference proteome</keyword>
<accession>A0ABT0I1L9</accession>
<organism evidence="1 2">
    <name type="scientific">Apilactobacillus xinyiensis</name>
    <dbReference type="NCBI Taxonomy" id="2841032"/>
    <lineage>
        <taxon>Bacteria</taxon>
        <taxon>Bacillati</taxon>
        <taxon>Bacillota</taxon>
        <taxon>Bacilli</taxon>
        <taxon>Lactobacillales</taxon>
        <taxon>Lactobacillaceae</taxon>
        <taxon>Apilactobacillus</taxon>
    </lineage>
</organism>
<comment type="caution">
    <text evidence="1">The sequence shown here is derived from an EMBL/GenBank/DDBJ whole genome shotgun (WGS) entry which is preliminary data.</text>
</comment>
<dbReference type="EMBL" id="JAJIAO010000002">
    <property type="protein sequence ID" value="MCK8624611.1"/>
    <property type="molecule type" value="Genomic_DNA"/>
</dbReference>
<gene>
    <name evidence="1" type="ORF">LNP07_03685</name>
</gene>
<dbReference type="Pfam" id="PF18845">
    <property type="entry name" value="baeRF_family3"/>
    <property type="match status" value="1"/>
</dbReference>
<reference evidence="1 2" key="1">
    <citation type="submission" date="2021-11" db="EMBL/GenBank/DDBJ databases">
        <title>Comparative genomics of bee honey and flower isolates.</title>
        <authorList>
            <person name="Bechtner J.D."/>
            <person name="Gallus M.K."/>
            <person name="Ehrmann M."/>
        </authorList>
    </citation>
    <scope>NUCLEOTIDE SEQUENCE [LARGE SCALE GENOMIC DNA]</scope>
    <source>
        <strain evidence="1 2">M161</strain>
    </source>
</reference>
<protein>
    <submittedName>
        <fullName evidence="1">Uncharacterized protein</fullName>
    </submittedName>
</protein>
<dbReference type="RefSeq" id="WP_220728326.1">
    <property type="nucleotide sequence ID" value="NZ_BPLM01000009.1"/>
</dbReference>
<evidence type="ECO:0000313" key="2">
    <source>
        <dbReference type="Proteomes" id="UP001522905"/>
    </source>
</evidence>
<sequence>MNIDMQLKNTLTLEAEQGPFISLLISFNEIPDNLAFDKLLNKVKARFIEKYNENFWNKYSKKLKRFNYSREKNVSNNMGIAIYVSCDSMHIFSLNHQTKTSAVIASTMYIMPLIKDITDEYYYNLLVIKNNDFKMYNVNNQSQTLLKVPNAPAFAFTNNQKDFFKLIDECVIEKLNHDDTLPLVVVGNEDDCKLYAEQSKYSNLVSDIYVNYQNNPDIDSITKYVNEKLYQKFINNLKFNYNKAKNKSKVLTDIEEITSAAISGYIDTLMINESEKSDKQVNNLAITTIGFGGDVYLIDENDMPNNKKIIAISRI</sequence>
<evidence type="ECO:0000313" key="1">
    <source>
        <dbReference type="EMBL" id="MCK8624611.1"/>
    </source>
</evidence>